<evidence type="ECO:0000256" key="4">
    <source>
        <dbReference type="SAM" id="MobiDB-lite"/>
    </source>
</evidence>
<gene>
    <name evidence="6" type="ORF">UFOPK1493_01209</name>
</gene>
<name>A0A6J6CT94_9ZZZZ</name>
<organism evidence="6">
    <name type="scientific">freshwater metagenome</name>
    <dbReference type="NCBI Taxonomy" id="449393"/>
    <lineage>
        <taxon>unclassified sequences</taxon>
        <taxon>metagenomes</taxon>
        <taxon>ecological metagenomes</taxon>
    </lineage>
</organism>
<evidence type="ECO:0000256" key="2">
    <source>
        <dbReference type="ARBA" id="ARBA00023125"/>
    </source>
</evidence>
<feature type="domain" description="HTH tetR-type" evidence="5">
    <location>
        <begin position="47"/>
        <end position="106"/>
    </location>
</feature>
<dbReference type="InterPro" id="IPR001647">
    <property type="entry name" value="HTH_TetR"/>
</dbReference>
<dbReference type="InterPro" id="IPR009057">
    <property type="entry name" value="Homeodomain-like_sf"/>
</dbReference>
<proteinExistence type="predicted"/>
<dbReference type="InterPro" id="IPR050109">
    <property type="entry name" value="HTH-type_TetR-like_transc_reg"/>
</dbReference>
<evidence type="ECO:0000313" key="6">
    <source>
        <dbReference type="EMBL" id="CAB4553028.1"/>
    </source>
</evidence>
<dbReference type="SUPFAM" id="SSF46689">
    <property type="entry name" value="Homeodomain-like"/>
    <property type="match status" value="1"/>
</dbReference>
<evidence type="ECO:0000256" key="3">
    <source>
        <dbReference type="ARBA" id="ARBA00023163"/>
    </source>
</evidence>
<evidence type="ECO:0000256" key="1">
    <source>
        <dbReference type="ARBA" id="ARBA00023015"/>
    </source>
</evidence>
<dbReference type="GO" id="GO:0003700">
    <property type="term" value="F:DNA-binding transcription factor activity"/>
    <property type="evidence" value="ECO:0007669"/>
    <property type="project" value="TreeGrafter"/>
</dbReference>
<protein>
    <submittedName>
        <fullName evidence="6">Unannotated protein</fullName>
    </submittedName>
</protein>
<accession>A0A6J6CT94</accession>
<evidence type="ECO:0000259" key="5">
    <source>
        <dbReference type="PROSITE" id="PS50977"/>
    </source>
</evidence>
<dbReference type="AlphaFoldDB" id="A0A6J6CT94"/>
<keyword evidence="2" id="KW-0238">DNA-binding</keyword>
<dbReference type="PANTHER" id="PTHR30055:SF234">
    <property type="entry name" value="HTH-TYPE TRANSCRIPTIONAL REGULATOR BETI"/>
    <property type="match status" value="1"/>
</dbReference>
<feature type="compositionally biased region" description="Acidic residues" evidence="4">
    <location>
        <begin position="22"/>
        <end position="35"/>
    </location>
</feature>
<sequence length="243" mass="25775">MSTLGYRGPVVATPSAGALVEAPDDASDDASDDAPEPVRTRGHRKKERTRRLLLDTARDVLAEQGEGFSVTDLATRAGVSHGTFYNYFADRDQLVAALVPDVVGAFAARAAAEVDDPDPAVRFAVITARALASAIDAPDTVRLALRLEAVQRALLVEGPLAHLHHDLVAGHAAGRFADPPDDGTLDVVLGALLLAARRIIEGDTGPAYRRSVIRHLLQSLGIAPDEATPLAAAAVRPIRQRRR</sequence>
<keyword evidence="3" id="KW-0804">Transcription</keyword>
<dbReference type="PROSITE" id="PS50977">
    <property type="entry name" value="HTH_TETR_2"/>
    <property type="match status" value="1"/>
</dbReference>
<dbReference type="GO" id="GO:0000976">
    <property type="term" value="F:transcription cis-regulatory region binding"/>
    <property type="evidence" value="ECO:0007669"/>
    <property type="project" value="TreeGrafter"/>
</dbReference>
<reference evidence="6" key="1">
    <citation type="submission" date="2020-05" db="EMBL/GenBank/DDBJ databases">
        <authorList>
            <person name="Chiriac C."/>
            <person name="Salcher M."/>
            <person name="Ghai R."/>
            <person name="Kavagutti S V."/>
        </authorList>
    </citation>
    <scope>NUCLEOTIDE SEQUENCE</scope>
</reference>
<dbReference type="Pfam" id="PF00440">
    <property type="entry name" value="TetR_N"/>
    <property type="match status" value="1"/>
</dbReference>
<dbReference type="EMBL" id="CAEZSR010000033">
    <property type="protein sequence ID" value="CAB4553028.1"/>
    <property type="molecule type" value="Genomic_DNA"/>
</dbReference>
<feature type="region of interest" description="Disordered" evidence="4">
    <location>
        <begin position="15"/>
        <end position="47"/>
    </location>
</feature>
<dbReference type="Gene3D" id="1.10.357.10">
    <property type="entry name" value="Tetracycline Repressor, domain 2"/>
    <property type="match status" value="1"/>
</dbReference>
<dbReference type="PANTHER" id="PTHR30055">
    <property type="entry name" value="HTH-TYPE TRANSCRIPTIONAL REGULATOR RUTR"/>
    <property type="match status" value="1"/>
</dbReference>
<dbReference type="PRINTS" id="PR00455">
    <property type="entry name" value="HTHTETR"/>
</dbReference>
<keyword evidence="1" id="KW-0805">Transcription regulation</keyword>